<evidence type="ECO:0000313" key="2">
    <source>
        <dbReference type="EMBL" id="BDZ48899.1"/>
    </source>
</evidence>
<name>A0ABM8GKI1_9MICO</name>
<dbReference type="EMBL" id="AP027732">
    <property type="protein sequence ID" value="BDZ48899.1"/>
    <property type="molecule type" value="Genomic_DNA"/>
</dbReference>
<proteinExistence type="predicted"/>
<feature type="signal peptide" evidence="1">
    <location>
        <begin position="1"/>
        <end position="22"/>
    </location>
</feature>
<sequence>MAAAFVVAVSGTLLVPNESAQAAQCTIKSVTTTNVSGRVQGNSTTQCQVGLKGTITQRVFHRYPGIIPDAQVFWGAKLGPQNGAAFTYSNRRCDNQTEADYDTRVTVDYGGSKNSAAKRIRTCAGTGG</sequence>
<keyword evidence="3" id="KW-1185">Reference proteome</keyword>
<evidence type="ECO:0000313" key="3">
    <source>
        <dbReference type="Proteomes" id="UP001321486"/>
    </source>
</evidence>
<gene>
    <name evidence="2" type="ORF">GCM10025867_11400</name>
</gene>
<evidence type="ECO:0000256" key="1">
    <source>
        <dbReference type="SAM" id="SignalP"/>
    </source>
</evidence>
<dbReference type="Proteomes" id="UP001321486">
    <property type="component" value="Chromosome"/>
</dbReference>
<organism evidence="2 3">
    <name type="scientific">Frondihabitans sucicola</name>
    <dbReference type="NCBI Taxonomy" id="1268041"/>
    <lineage>
        <taxon>Bacteria</taxon>
        <taxon>Bacillati</taxon>
        <taxon>Actinomycetota</taxon>
        <taxon>Actinomycetes</taxon>
        <taxon>Micrococcales</taxon>
        <taxon>Microbacteriaceae</taxon>
        <taxon>Frondihabitans</taxon>
    </lineage>
</organism>
<protein>
    <recommendedName>
        <fullName evidence="4">Secreted protein</fullName>
    </recommendedName>
</protein>
<accession>A0ABM8GKI1</accession>
<reference evidence="3" key="1">
    <citation type="journal article" date="2019" name="Int. J. Syst. Evol. Microbiol.">
        <title>The Global Catalogue of Microorganisms (GCM) 10K type strain sequencing project: providing services to taxonomists for standard genome sequencing and annotation.</title>
        <authorList>
            <consortium name="The Broad Institute Genomics Platform"/>
            <consortium name="The Broad Institute Genome Sequencing Center for Infectious Disease"/>
            <person name="Wu L."/>
            <person name="Ma J."/>
        </authorList>
    </citation>
    <scope>NUCLEOTIDE SEQUENCE [LARGE SCALE GENOMIC DNA]</scope>
    <source>
        <strain evidence="3">NBRC 108728</strain>
    </source>
</reference>
<evidence type="ECO:0008006" key="4">
    <source>
        <dbReference type="Google" id="ProtNLM"/>
    </source>
</evidence>
<keyword evidence="1" id="KW-0732">Signal</keyword>
<feature type="chain" id="PRO_5045272115" description="Secreted protein" evidence="1">
    <location>
        <begin position="23"/>
        <end position="128"/>
    </location>
</feature>